<reference evidence="9 10" key="1">
    <citation type="journal article" date="2019" name="Environ. Microbiol.">
        <title>At the nexus of three kingdoms: the genome of the mycorrhizal fungus Gigaspora margarita provides insights into plant, endobacterial and fungal interactions.</title>
        <authorList>
            <person name="Venice F."/>
            <person name="Ghignone S."/>
            <person name="Salvioli di Fossalunga A."/>
            <person name="Amselem J."/>
            <person name="Novero M."/>
            <person name="Xianan X."/>
            <person name="Sedzielewska Toro K."/>
            <person name="Morin E."/>
            <person name="Lipzen A."/>
            <person name="Grigoriev I.V."/>
            <person name="Henrissat B."/>
            <person name="Martin F.M."/>
            <person name="Bonfante P."/>
        </authorList>
    </citation>
    <scope>NUCLEOTIDE SEQUENCE [LARGE SCALE GENOMIC DNA]</scope>
    <source>
        <strain evidence="9 10">BEG34</strain>
    </source>
</reference>
<dbReference type="PROSITE" id="PS00087">
    <property type="entry name" value="SOD_CU_ZN_1"/>
    <property type="match status" value="1"/>
</dbReference>
<comment type="function">
    <text evidence="7">Destroys radicals which are normally produced within the cells and which are toxic to biological systems.</text>
</comment>
<dbReference type="InterPro" id="IPR018152">
    <property type="entry name" value="SOD_Cu/Zn_BS"/>
</dbReference>
<accession>A0A8H3X0W3</accession>
<evidence type="ECO:0000256" key="3">
    <source>
        <dbReference type="ARBA" id="ARBA00022833"/>
    </source>
</evidence>
<gene>
    <name evidence="9" type="ORF">F8M41_011007</name>
</gene>
<dbReference type="CDD" id="cd00305">
    <property type="entry name" value="Cu-Zn_Superoxide_Dismutase"/>
    <property type="match status" value="1"/>
</dbReference>
<organism evidence="9 10">
    <name type="scientific">Gigaspora margarita</name>
    <dbReference type="NCBI Taxonomy" id="4874"/>
    <lineage>
        <taxon>Eukaryota</taxon>
        <taxon>Fungi</taxon>
        <taxon>Fungi incertae sedis</taxon>
        <taxon>Mucoromycota</taxon>
        <taxon>Glomeromycotina</taxon>
        <taxon>Glomeromycetes</taxon>
        <taxon>Diversisporales</taxon>
        <taxon>Gigasporaceae</taxon>
        <taxon>Gigaspora</taxon>
    </lineage>
</organism>
<dbReference type="PRINTS" id="PR00068">
    <property type="entry name" value="CUZNDISMTASE"/>
</dbReference>
<evidence type="ECO:0000256" key="2">
    <source>
        <dbReference type="ARBA" id="ARBA00022723"/>
    </source>
</evidence>
<dbReference type="InterPro" id="IPR024134">
    <property type="entry name" value="SOD_Cu/Zn_/chaperone"/>
</dbReference>
<evidence type="ECO:0000313" key="10">
    <source>
        <dbReference type="Proteomes" id="UP000439903"/>
    </source>
</evidence>
<dbReference type="GO" id="GO:0004784">
    <property type="term" value="F:superoxide dismutase activity"/>
    <property type="evidence" value="ECO:0007669"/>
    <property type="project" value="UniProtKB-EC"/>
</dbReference>
<dbReference type="Pfam" id="PF00080">
    <property type="entry name" value="Sod_Cu"/>
    <property type="match status" value="1"/>
</dbReference>
<dbReference type="Gene3D" id="2.60.40.200">
    <property type="entry name" value="Superoxide dismutase, copper/zinc binding domain"/>
    <property type="match status" value="1"/>
</dbReference>
<dbReference type="EMBL" id="WTPW01002269">
    <property type="protein sequence ID" value="KAF0388568.1"/>
    <property type="molecule type" value="Genomic_DNA"/>
</dbReference>
<dbReference type="InterPro" id="IPR036423">
    <property type="entry name" value="SOD-like_Cu/Zn_dom_sf"/>
</dbReference>
<proteinExistence type="inferred from homology"/>
<evidence type="ECO:0000256" key="6">
    <source>
        <dbReference type="ARBA" id="ARBA00023008"/>
    </source>
</evidence>
<feature type="domain" description="Superoxide dismutase copper/zinc binding" evidence="8">
    <location>
        <begin position="19"/>
        <end position="153"/>
    </location>
</feature>
<sequence>MTLKAIAILRGDNPDVKTNGTVTFTQENENAPTVIDVNINDLAPGEHGFHVHEYGDNSNGCTSAGDHYNPFNKTHGAPTDENRHLGDLGNVTASKDGTVKTQIKDNHITLTGPNSVVGRTIVVHYDVDDLGKGGHELSPKTGNAGGRAACGIIGIANGTTNESTKTMQIKSKI</sequence>
<comment type="similarity">
    <text evidence="1 7">Belongs to the Cu-Zn superoxide dismutase family.</text>
</comment>
<dbReference type="EC" id="1.15.1.1" evidence="7"/>
<dbReference type="AlphaFoldDB" id="A0A8H3X0W3"/>
<dbReference type="PROSITE" id="PS00332">
    <property type="entry name" value="SOD_CU_ZN_2"/>
    <property type="match status" value="1"/>
</dbReference>
<comment type="caution">
    <text evidence="9">The sequence shown here is derived from an EMBL/GenBank/DDBJ whole genome shotgun (WGS) entry which is preliminary data.</text>
</comment>
<dbReference type="InterPro" id="IPR001424">
    <property type="entry name" value="SOD_Cu_Zn_dom"/>
</dbReference>
<dbReference type="SUPFAM" id="SSF49329">
    <property type="entry name" value="Cu,Zn superoxide dismutase-like"/>
    <property type="match status" value="1"/>
</dbReference>
<keyword evidence="2 7" id="KW-0479">Metal-binding</keyword>
<comment type="cofactor">
    <cofactor evidence="7">
        <name>Zn(2+)</name>
        <dbReference type="ChEBI" id="CHEBI:29105"/>
    </cofactor>
    <text evidence="7">Binds 1 zinc ion per subunit.</text>
</comment>
<dbReference type="FunFam" id="2.60.40.200:FF:000001">
    <property type="entry name" value="Superoxide dismutase [Cu-Zn]"/>
    <property type="match status" value="1"/>
</dbReference>
<keyword evidence="5 7" id="KW-0560">Oxidoreductase</keyword>
<keyword evidence="3 7" id="KW-0862">Zinc</keyword>
<evidence type="ECO:0000256" key="4">
    <source>
        <dbReference type="ARBA" id="ARBA00022862"/>
    </source>
</evidence>
<comment type="cofactor">
    <cofactor evidence="7">
        <name>Cu cation</name>
        <dbReference type="ChEBI" id="CHEBI:23378"/>
    </cofactor>
    <text evidence="7">Binds 1 copper ion per subunit.</text>
</comment>
<evidence type="ECO:0000256" key="1">
    <source>
        <dbReference type="ARBA" id="ARBA00010457"/>
    </source>
</evidence>
<dbReference type="PANTHER" id="PTHR10003">
    <property type="entry name" value="SUPEROXIDE DISMUTASE CU-ZN -RELATED"/>
    <property type="match status" value="1"/>
</dbReference>
<name>A0A8H3X0W3_GIGMA</name>
<dbReference type="GO" id="GO:0005507">
    <property type="term" value="F:copper ion binding"/>
    <property type="evidence" value="ECO:0007669"/>
    <property type="project" value="InterPro"/>
</dbReference>
<evidence type="ECO:0000256" key="7">
    <source>
        <dbReference type="RuleBase" id="RU000393"/>
    </source>
</evidence>
<evidence type="ECO:0000313" key="9">
    <source>
        <dbReference type="EMBL" id="KAF0388568.1"/>
    </source>
</evidence>
<evidence type="ECO:0000256" key="5">
    <source>
        <dbReference type="ARBA" id="ARBA00023002"/>
    </source>
</evidence>
<keyword evidence="10" id="KW-1185">Reference proteome</keyword>
<dbReference type="Proteomes" id="UP000439903">
    <property type="component" value="Unassembled WGS sequence"/>
</dbReference>
<keyword evidence="6 7" id="KW-0186">Copper</keyword>
<evidence type="ECO:0000259" key="8">
    <source>
        <dbReference type="Pfam" id="PF00080"/>
    </source>
</evidence>
<keyword evidence="4" id="KW-0049">Antioxidant</keyword>
<protein>
    <recommendedName>
        <fullName evidence="7">Superoxide dismutase [Cu-Zn]</fullName>
        <ecNumber evidence="7">1.15.1.1</ecNumber>
    </recommendedName>
</protein>
<dbReference type="OrthoDB" id="2015551at2759"/>
<comment type="catalytic activity">
    <reaction evidence="7">
        <text>2 superoxide + 2 H(+) = H2O2 + O2</text>
        <dbReference type="Rhea" id="RHEA:20696"/>
        <dbReference type="ChEBI" id="CHEBI:15378"/>
        <dbReference type="ChEBI" id="CHEBI:15379"/>
        <dbReference type="ChEBI" id="CHEBI:16240"/>
        <dbReference type="ChEBI" id="CHEBI:18421"/>
        <dbReference type="EC" id="1.15.1.1"/>
    </reaction>
</comment>